<gene>
    <name evidence="3" type="ORF">CPOL0286_LOCUS15065</name>
</gene>
<dbReference type="PROSITE" id="PS01159">
    <property type="entry name" value="WW_DOMAIN_1"/>
    <property type="match status" value="1"/>
</dbReference>
<protein>
    <recommendedName>
        <fullName evidence="2">WW domain-containing protein</fullName>
    </recommendedName>
</protein>
<feature type="domain" description="WW" evidence="2">
    <location>
        <begin position="189"/>
        <end position="222"/>
    </location>
</feature>
<dbReference type="SMART" id="SM00456">
    <property type="entry name" value="WW"/>
    <property type="match status" value="1"/>
</dbReference>
<evidence type="ECO:0000259" key="2">
    <source>
        <dbReference type="PROSITE" id="PS50020"/>
    </source>
</evidence>
<feature type="region of interest" description="Disordered" evidence="1">
    <location>
        <begin position="161"/>
        <end position="187"/>
    </location>
</feature>
<proteinExistence type="predicted"/>
<evidence type="ECO:0000313" key="3">
    <source>
        <dbReference type="EMBL" id="CAE2253076.1"/>
    </source>
</evidence>
<reference evidence="3" key="1">
    <citation type="submission" date="2021-01" db="EMBL/GenBank/DDBJ databases">
        <authorList>
            <person name="Corre E."/>
            <person name="Pelletier E."/>
            <person name="Niang G."/>
            <person name="Scheremetjew M."/>
            <person name="Finn R."/>
            <person name="Kale V."/>
            <person name="Holt S."/>
            <person name="Cochrane G."/>
            <person name="Meng A."/>
            <person name="Brown T."/>
            <person name="Cohen L."/>
        </authorList>
    </citation>
    <scope>NUCLEOTIDE SEQUENCE</scope>
    <source>
        <strain evidence="3">UIO037</strain>
    </source>
</reference>
<dbReference type="InterPro" id="IPR036020">
    <property type="entry name" value="WW_dom_sf"/>
</dbReference>
<accession>A0A7S4MY15</accession>
<feature type="compositionally biased region" description="Low complexity" evidence="1">
    <location>
        <begin position="171"/>
        <end position="187"/>
    </location>
</feature>
<dbReference type="InterPro" id="IPR001202">
    <property type="entry name" value="WW_dom"/>
</dbReference>
<dbReference type="PROSITE" id="PS50020">
    <property type="entry name" value="WW_DOMAIN_2"/>
    <property type="match status" value="1"/>
</dbReference>
<dbReference type="Gene3D" id="2.20.70.10">
    <property type="match status" value="1"/>
</dbReference>
<feature type="compositionally biased region" description="Gly residues" evidence="1">
    <location>
        <begin position="161"/>
        <end position="170"/>
    </location>
</feature>
<dbReference type="AlphaFoldDB" id="A0A7S4MY15"/>
<dbReference type="EMBL" id="HBKO01033130">
    <property type="protein sequence ID" value="CAE2253076.1"/>
    <property type="molecule type" value="Transcribed_RNA"/>
</dbReference>
<sequence length="222" mass="24238">MTMTSSLQHVTPRGGSTTMQYDYSQQDYYGTTAQQDYPQQGYGTQQDYGGAQGAWCVDGPTGQCCLQPGGEKILGRFDARVQKTTISRQQCVVRVDYEGSATVMSLGKPLTGWRAAAGTPWQWLRNGDERVIFNGAQLSLDQTDPEGEVFTIQEQAAGGAGQTQGYGQAQGYGQTQGYEQPQQGYGQQQNLPAGWIAGVDEASGHTYYYNEQTGQSQWEPPQ</sequence>
<evidence type="ECO:0000256" key="1">
    <source>
        <dbReference type="SAM" id="MobiDB-lite"/>
    </source>
</evidence>
<name>A0A7S4MY15_9EUKA</name>
<dbReference type="Pfam" id="PF00397">
    <property type="entry name" value="WW"/>
    <property type="match status" value="1"/>
</dbReference>
<organism evidence="3">
    <name type="scientific">Prymnesium polylepis</name>
    <dbReference type="NCBI Taxonomy" id="72548"/>
    <lineage>
        <taxon>Eukaryota</taxon>
        <taxon>Haptista</taxon>
        <taxon>Haptophyta</taxon>
        <taxon>Prymnesiophyceae</taxon>
        <taxon>Prymnesiales</taxon>
        <taxon>Prymnesiaceae</taxon>
        <taxon>Prymnesium</taxon>
    </lineage>
</organism>
<dbReference type="SUPFAM" id="SSF51045">
    <property type="entry name" value="WW domain"/>
    <property type="match status" value="1"/>
</dbReference>
<dbReference type="CDD" id="cd00201">
    <property type="entry name" value="WW"/>
    <property type="match status" value="1"/>
</dbReference>